<accession>A0ABU0L9T8</accession>
<dbReference type="PANTHER" id="PTHR45138">
    <property type="entry name" value="REGULATORY COMPONENTS OF SENSORY TRANSDUCTION SYSTEM"/>
    <property type="match status" value="1"/>
</dbReference>
<keyword evidence="6" id="KW-1185">Reference proteome</keyword>
<dbReference type="Proteomes" id="UP001241747">
    <property type="component" value="Unassembled WGS sequence"/>
</dbReference>
<feature type="transmembrane region" description="Helical" evidence="3">
    <location>
        <begin position="99"/>
        <end position="119"/>
    </location>
</feature>
<proteinExistence type="predicted"/>
<feature type="transmembrane region" description="Helical" evidence="3">
    <location>
        <begin position="15"/>
        <end position="33"/>
    </location>
</feature>
<name>A0ABU0L9T8_XANAG</name>
<evidence type="ECO:0000313" key="5">
    <source>
        <dbReference type="EMBL" id="MDQ0503903.1"/>
    </source>
</evidence>
<sequence>MFGFDYFVPFDLRTLFRLIFITDLVVCAMLLAYREQGGERRLVHHFVLARVLHAAGCLLIGLRGDIPAWASVDVANTFMYFGFALELSTMVGMRAKHRVLSWLFFLVAAIGSLAIIVVGTSAGRLVGVASLSVAALFAPAAVVVAIAPGASRLQRAIAAVYAAMALSFLARAYSGFVEGHSTFDRNLEQFLGLIVMYAYAVAGGIGFLLLMKEDDDRRLRHAATIDSLTGILNRGAFFAAARTAMETGARAGRPLALLMVDVDHFKRINDTYGHPAGDRVLQALVRVIAGGIRPADVFGRLGGEEFAVLLPDAARGDAVVVAERIRLSVRGLVVSDLPQISCSISIGCAVLRPQGGEDLDLLMSRGDEALYDAKHNGRDCVIVAGDAAAAAPSDAVKV</sequence>
<keyword evidence="3" id="KW-0812">Transmembrane</keyword>
<dbReference type="PROSITE" id="PS50887">
    <property type="entry name" value="GGDEF"/>
    <property type="match status" value="1"/>
</dbReference>
<dbReference type="CDD" id="cd01949">
    <property type="entry name" value="GGDEF"/>
    <property type="match status" value="1"/>
</dbReference>
<dbReference type="Gene3D" id="3.30.70.270">
    <property type="match status" value="1"/>
</dbReference>
<dbReference type="EMBL" id="JAUSVY010000001">
    <property type="protein sequence ID" value="MDQ0503903.1"/>
    <property type="molecule type" value="Genomic_DNA"/>
</dbReference>
<reference evidence="5 6" key="1">
    <citation type="submission" date="2023-07" db="EMBL/GenBank/DDBJ databases">
        <title>Genomic Encyclopedia of Type Strains, Phase IV (KMG-IV): sequencing the most valuable type-strain genomes for metagenomic binning, comparative biology and taxonomic classification.</title>
        <authorList>
            <person name="Goeker M."/>
        </authorList>
    </citation>
    <scope>NUCLEOTIDE SEQUENCE [LARGE SCALE GENOMIC DNA]</scope>
    <source>
        <strain evidence="5 6">DSM 3770</strain>
    </source>
</reference>
<organism evidence="5 6">
    <name type="scientific">Xanthobacter agilis</name>
    <dbReference type="NCBI Taxonomy" id="47492"/>
    <lineage>
        <taxon>Bacteria</taxon>
        <taxon>Pseudomonadati</taxon>
        <taxon>Pseudomonadota</taxon>
        <taxon>Alphaproteobacteria</taxon>
        <taxon>Hyphomicrobiales</taxon>
        <taxon>Xanthobacteraceae</taxon>
        <taxon>Xanthobacter</taxon>
    </lineage>
</organism>
<dbReference type="SMART" id="SM00267">
    <property type="entry name" value="GGDEF"/>
    <property type="match status" value="1"/>
</dbReference>
<evidence type="ECO:0000256" key="1">
    <source>
        <dbReference type="ARBA" id="ARBA00012528"/>
    </source>
</evidence>
<evidence type="ECO:0000256" key="3">
    <source>
        <dbReference type="SAM" id="Phobius"/>
    </source>
</evidence>
<gene>
    <name evidence="5" type="ORF">QOZ94_000673</name>
</gene>
<feature type="domain" description="GGDEF" evidence="4">
    <location>
        <begin position="253"/>
        <end position="386"/>
    </location>
</feature>
<evidence type="ECO:0000259" key="4">
    <source>
        <dbReference type="PROSITE" id="PS50887"/>
    </source>
</evidence>
<comment type="caution">
    <text evidence="5">The sequence shown here is derived from an EMBL/GenBank/DDBJ whole genome shotgun (WGS) entry which is preliminary data.</text>
</comment>
<feature type="transmembrane region" description="Helical" evidence="3">
    <location>
        <begin position="189"/>
        <end position="210"/>
    </location>
</feature>
<comment type="catalytic activity">
    <reaction evidence="2">
        <text>2 GTP = 3',3'-c-di-GMP + 2 diphosphate</text>
        <dbReference type="Rhea" id="RHEA:24898"/>
        <dbReference type="ChEBI" id="CHEBI:33019"/>
        <dbReference type="ChEBI" id="CHEBI:37565"/>
        <dbReference type="ChEBI" id="CHEBI:58805"/>
        <dbReference type="EC" id="2.7.7.65"/>
    </reaction>
</comment>
<dbReference type="InterPro" id="IPR000160">
    <property type="entry name" value="GGDEF_dom"/>
</dbReference>
<dbReference type="EC" id="2.7.7.65" evidence="1"/>
<dbReference type="InterPro" id="IPR029787">
    <property type="entry name" value="Nucleotide_cyclase"/>
</dbReference>
<feature type="transmembrane region" description="Helical" evidence="3">
    <location>
        <begin position="125"/>
        <end position="146"/>
    </location>
</feature>
<evidence type="ECO:0000313" key="6">
    <source>
        <dbReference type="Proteomes" id="UP001241747"/>
    </source>
</evidence>
<dbReference type="InterPro" id="IPR050469">
    <property type="entry name" value="Diguanylate_Cyclase"/>
</dbReference>
<dbReference type="Pfam" id="PF00990">
    <property type="entry name" value="GGDEF"/>
    <property type="match status" value="1"/>
</dbReference>
<keyword evidence="3" id="KW-0472">Membrane</keyword>
<dbReference type="InterPro" id="IPR043128">
    <property type="entry name" value="Rev_trsase/Diguanyl_cyclase"/>
</dbReference>
<dbReference type="SUPFAM" id="SSF55073">
    <property type="entry name" value="Nucleotide cyclase"/>
    <property type="match status" value="1"/>
</dbReference>
<evidence type="ECO:0000256" key="2">
    <source>
        <dbReference type="ARBA" id="ARBA00034247"/>
    </source>
</evidence>
<feature type="transmembrane region" description="Helical" evidence="3">
    <location>
        <begin position="158"/>
        <end position="177"/>
    </location>
</feature>
<protein>
    <recommendedName>
        <fullName evidence="1">diguanylate cyclase</fullName>
        <ecNumber evidence="1">2.7.7.65</ecNumber>
    </recommendedName>
</protein>
<dbReference type="NCBIfam" id="TIGR00254">
    <property type="entry name" value="GGDEF"/>
    <property type="match status" value="1"/>
</dbReference>
<keyword evidence="3" id="KW-1133">Transmembrane helix</keyword>
<dbReference type="RefSeq" id="WP_237344789.1">
    <property type="nucleotide sequence ID" value="NZ_JABWGX010000006.1"/>
</dbReference>
<dbReference type="PANTHER" id="PTHR45138:SF9">
    <property type="entry name" value="DIGUANYLATE CYCLASE DGCM-RELATED"/>
    <property type="match status" value="1"/>
</dbReference>